<protein>
    <submittedName>
        <fullName evidence="5">Endocuticle structural glycoprotein SgAbd-5</fullName>
    </submittedName>
</protein>
<proteinExistence type="predicted"/>
<dbReference type="PROSITE" id="PS51155">
    <property type="entry name" value="CHIT_BIND_RR_2"/>
    <property type="match status" value="1"/>
</dbReference>
<evidence type="ECO:0000256" key="1">
    <source>
        <dbReference type="ARBA" id="ARBA00022460"/>
    </source>
</evidence>
<feature type="signal peptide" evidence="4">
    <location>
        <begin position="1"/>
        <end position="19"/>
    </location>
</feature>
<dbReference type="AlphaFoldDB" id="A0A4C1YCE4"/>
<dbReference type="PRINTS" id="PR00947">
    <property type="entry name" value="CUTICLE"/>
</dbReference>
<dbReference type="InterPro" id="IPR050468">
    <property type="entry name" value="Cuticle_Struct_Prot"/>
</dbReference>
<comment type="caution">
    <text evidence="5">The sequence shown here is derived from an EMBL/GenBank/DDBJ whole genome shotgun (WGS) entry which is preliminary data.</text>
</comment>
<evidence type="ECO:0000313" key="6">
    <source>
        <dbReference type="Proteomes" id="UP000299102"/>
    </source>
</evidence>
<dbReference type="PROSITE" id="PS00233">
    <property type="entry name" value="CHIT_BIND_RR_1"/>
    <property type="match status" value="1"/>
</dbReference>
<reference evidence="5 6" key="1">
    <citation type="journal article" date="2019" name="Commun. Biol.">
        <title>The bagworm genome reveals a unique fibroin gene that provides high tensile strength.</title>
        <authorList>
            <person name="Kono N."/>
            <person name="Nakamura H."/>
            <person name="Ohtoshi R."/>
            <person name="Tomita M."/>
            <person name="Numata K."/>
            <person name="Arakawa K."/>
        </authorList>
    </citation>
    <scope>NUCLEOTIDE SEQUENCE [LARGE SCALE GENOMIC DNA]</scope>
</reference>
<dbReference type="Proteomes" id="UP000299102">
    <property type="component" value="Unassembled WGS sequence"/>
</dbReference>
<keyword evidence="2 4" id="KW-0732">Signal</keyword>
<evidence type="ECO:0000256" key="3">
    <source>
        <dbReference type="PROSITE-ProRule" id="PRU00497"/>
    </source>
</evidence>
<gene>
    <name evidence="5" type="ORF">EVAR_49320_1</name>
</gene>
<dbReference type="OrthoDB" id="8123782at2759"/>
<evidence type="ECO:0000313" key="5">
    <source>
        <dbReference type="EMBL" id="GBP72137.1"/>
    </source>
</evidence>
<keyword evidence="6" id="KW-1185">Reference proteome</keyword>
<dbReference type="Pfam" id="PF00379">
    <property type="entry name" value="Chitin_bind_4"/>
    <property type="match status" value="1"/>
</dbReference>
<dbReference type="PANTHER" id="PTHR10380">
    <property type="entry name" value="CUTICLE PROTEIN"/>
    <property type="match status" value="1"/>
</dbReference>
<dbReference type="PANTHER" id="PTHR10380:SF173">
    <property type="entry name" value="CUTICULAR PROTEIN 47EF, ISOFORM C-RELATED"/>
    <property type="match status" value="1"/>
</dbReference>
<dbReference type="EMBL" id="BGZK01001134">
    <property type="protein sequence ID" value="GBP72137.1"/>
    <property type="molecule type" value="Genomic_DNA"/>
</dbReference>
<sequence>MYSLGTLVLALAVLAVTFADDAKPPPAQILSDKSNVNANGYNFEFNTSDGVSRQEEGELISVGEHKGIGIKGSYSYTGPDGQQYQVTFTADDKGYRPELRVIAPGSQPQQ</sequence>
<evidence type="ECO:0000256" key="2">
    <source>
        <dbReference type="ARBA" id="ARBA00022729"/>
    </source>
</evidence>
<dbReference type="InterPro" id="IPR000618">
    <property type="entry name" value="Insect_cuticle"/>
</dbReference>
<organism evidence="5 6">
    <name type="scientific">Eumeta variegata</name>
    <name type="common">Bagworm moth</name>
    <name type="synonym">Eumeta japonica</name>
    <dbReference type="NCBI Taxonomy" id="151549"/>
    <lineage>
        <taxon>Eukaryota</taxon>
        <taxon>Metazoa</taxon>
        <taxon>Ecdysozoa</taxon>
        <taxon>Arthropoda</taxon>
        <taxon>Hexapoda</taxon>
        <taxon>Insecta</taxon>
        <taxon>Pterygota</taxon>
        <taxon>Neoptera</taxon>
        <taxon>Endopterygota</taxon>
        <taxon>Lepidoptera</taxon>
        <taxon>Glossata</taxon>
        <taxon>Ditrysia</taxon>
        <taxon>Tineoidea</taxon>
        <taxon>Psychidae</taxon>
        <taxon>Oiketicinae</taxon>
        <taxon>Eumeta</taxon>
    </lineage>
</organism>
<evidence type="ECO:0000256" key="4">
    <source>
        <dbReference type="SAM" id="SignalP"/>
    </source>
</evidence>
<dbReference type="STRING" id="151549.A0A4C1YCE4"/>
<dbReference type="GO" id="GO:0062129">
    <property type="term" value="C:chitin-based extracellular matrix"/>
    <property type="evidence" value="ECO:0007669"/>
    <property type="project" value="TreeGrafter"/>
</dbReference>
<name>A0A4C1YCE4_EUMVA</name>
<dbReference type="InterPro" id="IPR031311">
    <property type="entry name" value="CHIT_BIND_RR_consensus"/>
</dbReference>
<feature type="chain" id="PRO_5020033628" evidence="4">
    <location>
        <begin position="20"/>
        <end position="110"/>
    </location>
</feature>
<dbReference type="GO" id="GO:0008010">
    <property type="term" value="F:structural constituent of chitin-based larval cuticle"/>
    <property type="evidence" value="ECO:0007669"/>
    <property type="project" value="TreeGrafter"/>
</dbReference>
<accession>A0A4C1YCE4</accession>
<keyword evidence="1 3" id="KW-0193">Cuticle</keyword>